<proteinExistence type="predicted"/>
<organism evidence="3 4">
    <name type="scientific">Stygiolobus caldivivus</name>
    <dbReference type="NCBI Taxonomy" id="2824673"/>
    <lineage>
        <taxon>Archaea</taxon>
        <taxon>Thermoproteota</taxon>
        <taxon>Thermoprotei</taxon>
        <taxon>Sulfolobales</taxon>
        <taxon>Sulfolobaceae</taxon>
        <taxon>Stygiolobus</taxon>
    </lineage>
</organism>
<evidence type="ECO:0000313" key="4">
    <source>
        <dbReference type="Proteomes" id="UP000825123"/>
    </source>
</evidence>
<dbReference type="Proteomes" id="UP000825123">
    <property type="component" value="Chromosome"/>
</dbReference>
<feature type="transmembrane region" description="Helical" evidence="1">
    <location>
        <begin position="119"/>
        <end position="139"/>
    </location>
</feature>
<accession>A0A8D5U7M1</accession>
<dbReference type="GO" id="GO:0005737">
    <property type="term" value="C:cytoplasm"/>
    <property type="evidence" value="ECO:0007669"/>
    <property type="project" value="TreeGrafter"/>
</dbReference>
<dbReference type="InterPro" id="IPR011009">
    <property type="entry name" value="Kinase-like_dom_sf"/>
</dbReference>
<evidence type="ECO:0000256" key="1">
    <source>
        <dbReference type="SAM" id="Phobius"/>
    </source>
</evidence>
<dbReference type="RefSeq" id="WP_221287824.1">
    <property type="nucleotide sequence ID" value="NZ_AP024597.1"/>
</dbReference>
<evidence type="ECO:0000313" key="3">
    <source>
        <dbReference type="EMBL" id="BCU71066.1"/>
    </source>
</evidence>
<dbReference type="EMBL" id="AP024597">
    <property type="protein sequence ID" value="BCU71066.1"/>
    <property type="molecule type" value="Genomic_DNA"/>
</dbReference>
<protein>
    <recommendedName>
        <fullName evidence="2">Protein kinase domain-containing protein</fullName>
    </recommendedName>
</protein>
<dbReference type="PROSITE" id="PS00108">
    <property type="entry name" value="PROTEIN_KINASE_ST"/>
    <property type="match status" value="1"/>
</dbReference>
<sequence>MEKPANNKLFISALVAFLILISYAIIFRDLYAVPGLVSAVISIKSAYNRKFSKYTLFLSAITSVISFPSPFYLISVLVVIYVFYEYYAGTLIAGMIEIVLIIVSVLYKVIPPFTVPEYILGLVTSLPLTYLTVMNLRAYKGKDFTIVTFRAKGLPKGLPWFIDLNGNVIPTSDPEINIISEGGSWVTCPVKDSNSFYVPTNYKGSVVAGDYVEINFKQTQDSDVLKGYEECTVSFIPLNIPKELEFSVTVNGNKYTGKSRVIVPVFDQPFVKWEVEKVSFGDVIFEPKQKSGTALRGSVVGIEFEPKIVKRALDIKNWDPKVWVGTKLYGYNVVDTVSEGGSSYVLKGEKDNRYYAIKILKPSFSRSQTVALREFTDLFKESNNLVKLSNGNPYLVKVSGIFADVNQIASVLRGDTETYLKYPPAIVTEFMSGGTAKELFVNYFSPSKDWYEIVRIVIKYTAIALEYMHSNGYIHLDVKPQNIFFSDKLNGGLDEVKKVLESGQVTIKLGDLGSAVRVGEKFFQATPAYCSPEQLEHAILGLGAKVNFDIFSLGMTAYYMVTGKESPVSKYLDEAIDLYNGNDVGSALKKVDEAKQVIKLWNIDFPSDLPYELREFIQKSLKSNIDNLSYLLKNL</sequence>
<dbReference type="InterPro" id="IPR000719">
    <property type="entry name" value="Prot_kinase_dom"/>
</dbReference>
<dbReference type="Pfam" id="PF00069">
    <property type="entry name" value="Pkinase"/>
    <property type="match status" value="1"/>
</dbReference>
<dbReference type="GO" id="GO:0005524">
    <property type="term" value="F:ATP binding"/>
    <property type="evidence" value="ECO:0007669"/>
    <property type="project" value="InterPro"/>
</dbReference>
<feature type="domain" description="Protein kinase" evidence="2">
    <location>
        <begin position="331"/>
        <end position="635"/>
    </location>
</feature>
<evidence type="ECO:0000259" key="2">
    <source>
        <dbReference type="PROSITE" id="PS50011"/>
    </source>
</evidence>
<dbReference type="PANTHER" id="PTHR44167:SF24">
    <property type="entry name" value="SERINE_THREONINE-PROTEIN KINASE CHK2"/>
    <property type="match status" value="1"/>
</dbReference>
<feature type="transmembrane region" description="Helical" evidence="1">
    <location>
        <begin position="86"/>
        <end position="107"/>
    </location>
</feature>
<dbReference type="AlphaFoldDB" id="A0A8D5U7M1"/>
<dbReference type="InterPro" id="IPR008271">
    <property type="entry name" value="Ser/Thr_kinase_AS"/>
</dbReference>
<dbReference type="Gene3D" id="1.10.510.10">
    <property type="entry name" value="Transferase(Phosphotransferase) domain 1"/>
    <property type="match status" value="1"/>
</dbReference>
<dbReference type="PANTHER" id="PTHR44167">
    <property type="entry name" value="OVARIAN-SPECIFIC SERINE/THREONINE-PROTEIN KINASE LOK-RELATED"/>
    <property type="match status" value="1"/>
</dbReference>
<keyword evidence="1" id="KW-1133">Transmembrane helix</keyword>
<feature type="transmembrane region" description="Helical" evidence="1">
    <location>
        <begin position="54"/>
        <end position="80"/>
    </location>
</feature>
<name>A0A8D5U7M1_9CREN</name>
<dbReference type="KEGG" id="csty:KN1_23630"/>
<dbReference type="GeneID" id="66164093"/>
<dbReference type="PROSITE" id="PS50011">
    <property type="entry name" value="PROTEIN_KINASE_DOM"/>
    <property type="match status" value="1"/>
</dbReference>
<keyword evidence="4" id="KW-1185">Reference proteome</keyword>
<keyword evidence="1" id="KW-0812">Transmembrane</keyword>
<reference evidence="3 4" key="1">
    <citation type="submission" date="2021-04" db="EMBL/GenBank/DDBJ databases">
        <title>Complete genome sequence of Stygiolobus sp. KN-1.</title>
        <authorList>
            <person name="Nakamura K."/>
            <person name="Sakai H."/>
            <person name="Kurosawa N."/>
        </authorList>
    </citation>
    <scope>NUCLEOTIDE SEQUENCE [LARGE SCALE GENOMIC DNA]</scope>
    <source>
        <strain evidence="3 4">KN-1</strain>
    </source>
</reference>
<dbReference type="SUPFAM" id="SSF56112">
    <property type="entry name" value="Protein kinase-like (PK-like)"/>
    <property type="match status" value="1"/>
</dbReference>
<feature type="transmembrane region" description="Helical" evidence="1">
    <location>
        <begin position="9"/>
        <end position="25"/>
    </location>
</feature>
<gene>
    <name evidence="3" type="ORF">KN1_23630</name>
</gene>
<keyword evidence="1" id="KW-0472">Membrane</keyword>
<dbReference type="GO" id="GO:0004674">
    <property type="term" value="F:protein serine/threonine kinase activity"/>
    <property type="evidence" value="ECO:0007669"/>
    <property type="project" value="TreeGrafter"/>
</dbReference>
<dbReference type="SMART" id="SM00220">
    <property type="entry name" value="S_TKc"/>
    <property type="match status" value="1"/>
</dbReference>